<dbReference type="InterPro" id="IPR001584">
    <property type="entry name" value="Integrase_cat-core"/>
</dbReference>
<dbReference type="PANTHER" id="PTHR37984:SF5">
    <property type="entry name" value="PROTEIN NYNRIN-LIKE"/>
    <property type="match status" value="1"/>
</dbReference>
<dbReference type="InterPro" id="IPR050951">
    <property type="entry name" value="Retrovirus_Pol_polyprotein"/>
</dbReference>
<dbReference type="InterPro" id="IPR043502">
    <property type="entry name" value="DNA/RNA_pol_sf"/>
</dbReference>
<dbReference type="GeneID" id="130506491"/>
<dbReference type="Gene3D" id="3.30.70.270">
    <property type="match status" value="3"/>
</dbReference>
<dbReference type="GO" id="GO:0015074">
    <property type="term" value="P:DNA integration"/>
    <property type="evidence" value="ECO:0007669"/>
    <property type="project" value="InterPro"/>
</dbReference>
<dbReference type="InterPro" id="IPR043128">
    <property type="entry name" value="Rev_trsase/Diguanyl_cyclase"/>
</dbReference>
<name>A0A9W3D040_RAPSA</name>
<dbReference type="RefSeq" id="XP_056857132.1">
    <property type="nucleotide sequence ID" value="XM_057001152.1"/>
</dbReference>
<organism evidence="2 3">
    <name type="scientific">Raphanus sativus</name>
    <name type="common">Radish</name>
    <name type="synonym">Raphanus raphanistrum var. sativus</name>
    <dbReference type="NCBI Taxonomy" id="3726"/>
    <lineage>
        <taxon>Eukaryota</taxon>
        <taxon>Viridiplantae</taxon>
        <taxon>Streptophyta</taxon>
        <taxon>Embryophyta</taxon>
        <taxon>Tracheophyta</taxon>
        <taxon>Spermatophyta</taxon>
        <taxon>Magnoliopsida</taxon>
        <taxon>eudicotyledons</taxon>
        <taxon>Gunneridae</taxon>
        <taxon>Pentapetalae</taxon>
        <taxon>rosids</taxon>
        <taxon>malvids</taxon>
        <taxon>Brassicales</taxon>
        <taxon>Brassicaceae</taxon>
        <taxon>Brassiceae</taxon>
        <taxon>Raphanus</taxon>
    </lineage>
</organism>
<dbReference type="Gene3D" id="3.10.10.10">
    <property type="entry name" value="HIV Type 1 Reverse Transcriptase, subunit A, domain 1"/>
    <property type="match status" value="1"/>
</dbReference>
<protein>
    <submittedName>
        <fullName evidence="3">Uncharacterized protein LOC130506491</fullName>
    </submittedName>
</protein>
<sequence length="684" mass="78251">MEKLLKRPLIDDHAFYTEEDSELEKEYLTDICATNSSEDTFTHDEQEILNVDSRTEDYSNLMDASIGDTIEEDDDSEIIADKFLRETIDRSFSSSAKWTKEKAPKVELKPLPAGLKYAFLCDKSYPVIVNANLTNRELALPLNKLRKYRRAIGYSLDDIPGIAHDLCMHRIHLEEDAKMSIEQQRRLNPNLKEVVKKEIIKLLDAGVIYPISDSKWVSPVHVVPKKGGITVVKNDKDELIPTRTVTGHRMCIDYRKLNAATRKDHFPLPFIDQMLERLDCLDNMCKVLERCEEKNLVLNWEKCHFMVNDGIVLGHKVSAAGIEVDRAKIEVMTGLPAPTNVRDIRSFLGHAGFYRRFIQDFKKDAKPRLIRWILLLQEFDIEIKDKRGVDNGVADHLSRIRVEDKVPIDDFFPTDNIALLDMSFIGHISLLSDGLLDESNGESITDITDERSIISISDRTSTELIDIPVKVARNALNHNISDVAPHEANGIGRKITDRPWYADIVNYLAADFEPENLKVSKILQAEFWWPTTFRDVHAHIARCDRCQRRGKISKRHEMEQKIILEVEVFDCWGIDFMGPFPSSYGNKYILVAVDYVSKWVEAVASPTNDASVVIKLFKSIIFPRFGVPRIVISDGGSHFINKVFDRLLEKHGVHHRVATPYHPQTSGQVEVSNRQIKEILEKNV</sequence>
<dbReference type="OrthoDB" id="1738562at2759"/>
<evidence type="ECO:0000313" key="3">
    <source>
        <dbReference type="RefSeq" id="XP_056857132.1"/>
    </source>
</evidence>
<dbReference type="KEGG" id="rsz:130506491"/>
<dbReference type="Pfam" id="PF17921">
    <property type="entry name" value="Integrase_H2C2"/>
    <property type="match status" value="1"/>
</dbReference>
<dbReference type="Gene3D" id="3.30.420.10">
    <property type="entry name" value="Ribonuclease H-like superfamily/Ribonuclease H"/>
    <property type="match status" value="1"/>
</dbReference>
<dbReference type="SUPFAM" id="SSF56672">
    <property type="entry name" value="DNA/RNA polymerases"/>
    <property type="match status" value="1"/>
</dbReference>
<dbReference type="GO" id="GO:0003676">
    <property type="term" value="F:nucleic acid binding"/>
    <property type="evidence" value="ECO:0007669"/>
    <property type="project" value="InterPro"/>
</dbReference>
<dbReference type="InterPro" id="IPR041588">
    <property type="entry name" value="Integrase_H2C2"/>
</dbReference>
<dbReference type="InterPro" id="IPR036397">
    <property type="entry name" value="RNaseH_sf"/>
</dbReference>
<dbReference type="PROSITE" id="PS50994">
    <property type="entry name" value="INTEGRASE"/>
    <property type="match status" value="1"/>
</dbReference>
<dbReference type="AlphaFoldDB" id="A0A9W3D040"/>
<reference evidence="2" key="1">
    <citation type="journal article" date="2019" name="Database">
        <title>The radish genome database (RadishGD): an integrated information resource for radish genomics.</title>
        <authorList>
            <person name="Yu H.J."/>
            <person name="Baek S."/>
            <person name="Lee Y.J."/>
            <person name="Cho A."/>
            <person name="Mun J.H."/>
        </authorList>
    </citation>
    <scope>NUCLEOTIDE SEQUENCE [LARGE SCALE GENOMIC DNA]</scope>
    <source>
        <strain evidence="2">cv. WK10039</strain>
    </source>
</reference>
<dbReference type="Proteomes" id="UP000504610">
    <property type="component" value="Chromosome 2"/>
</dbReference>
<dbReference type="SUPFAM" id="SSF53098">
    <property type="entry name" value="Ribonuclease H-like"/>
    <property type="match status" value="1"/>
</dbReference>
<reference evidence="3" key="2">
    <citation type="submission" date="2025-08" db="UniProtKB">
        <authorList>
            <consortium name="RefSeq"/>
        </authorList>
    </citation>
    <scope>IDENTIFICATION</scope>
    <source>
        <tissue evidence="3">Leaf</tissue>
    </source>
</reference>
<dbReference type="Gene3D" id="1.10.340.70">
    <property type="match status" value="1"/>
</dbReference>
<gene>
    <name evidence="3" type="primary">LOC130506491</name>
</gene>
<evidence type="ECO:0000313" key="2">
    <source>
        <dbReference type="Proteomes" id="UP000504610"/>
    </source>
</evidence>
<feature type="domain" description="Integrase catalytic" evidence="1">
    <location>
        <begin position="563"/>
        <end position="684"/>
    </location>
</feature>
<evidence type="ECO:0000259" key="1">
    <source>
        <dbReference type="PROSITE" id="PS50994"/>
    </source>
</evidence>
<accession>A0A9W3D040</accession>
<dbReference type="PANTHER" id="PTHR37984">
    <property type="entry name" value="PROTEIN CBG26694"/>
    <property type="match status" value="1"/>
</dbReference>
<proteinExistence type="predicted"/>
<dbReference type="Pfam" id="PF00665">
    <property type="entry name" value="rve"/>
    <property type="match status" value="1"/>
</dbReference>
<keyword evidence="2" id="KW-1185">Reference proteome</keyword>
<dbReference type="InterPro" id="IPR012337">
    <property type="entry name" value="RNaseH-like_sf"/>
</dbReference>